<evidence type="ECO:0000313" key="9">
    <source>
        <dbReference type="Proteomes" id="UP000179113"/>
    </source>
</evidence>
<dbReference type="Pfam" id="PF01926">
    <property type="entry name" value="MMR_HSR1"/>
    <property type="match status" value="1"/>
</dbReference>
<keyword evidence="3" id="KW-0547">Nucleotide-binding</keyword>
<dbReference type="GO" id="GO:0016887">
    <property type="term" value="F:ATP hydrolysis activity"/>
    <property type="evidence" value="ECO:0007669"/>
    <property type="project" value="InterPro"/>
</dbReference>
<keyword evidence="4" id="KW-0067">ATP-binding</keyword>
<dbReference type="InterPro" id="IPR004396">
    <property type="entry name" value="ATPase_YchF/OLA1"/>
</dbReference>
<dbReference type="GO" id="GO:0046872">
    <property type="term" value="F:metal ion binding"/>
    <property type="evidence" value="ECO:0007669"/>
    <property type="project" value="UniProtKB-KW"/>
</dbReference>
<dbReference type="AlphaFoldDB" id="A0A1F4WMV0"/>
<protein>
    <submittedName>
        <fullName evidence="8">Redox-regulated ATPase YchF</fullName>
    </submittedName>
</protein>
<feature type="domain" description="TGS" evidence="7">
    <location>
        <begin position="261"/>
        <end position="344"/>
    </location>
</feature>
<gene>
    <name evidence="8" type="ORF">A2415_03620</name>
</gene>
<sequence length="346" mass="38617">AALVANYPFATIEPNVGVVDVPDHRLERLAEIVRADYGERKGDREIPEKIIPATIKFYDIAGLVKGASQGEGLGNEFLGHIREVDALVHLVRTFSDPNIIQTGVDDPEENIDVINTELILSDLQSISKRSERLEKEVKTDKSEDLAHELEACRKIFVVLNDGKLAKSADLSDKEELVSKNLNLLTLKPMIVVYNSDEDILYSKDQQNQSADQSNILKISAKIESEIYSIDDIVERAEFMKEMGMTTSGLDMVVRKAYEILDLETYFTAGPKEVHAWTYTRGTTAPKAAGKIHTDFERGFISAVIVNYEQLNQAGSMKAAQLQGLVRLEGKEYIFKDGDIAEFNFSV</sequence>
<reference evidence="8 9" key="1">
    <citation type="journal article" date="2016" name="Nat. Commun.">
        <title>Thousands of microbial genomes shed light on interconnected biogeochemical processes in an aquifer system.</title>
        <authorList>
            <person name="Anantharaman K."/>
            <person name="Brown C.T."/>
            <person name="Hug L.A."/>
            <person name="Sharon I."/>
            <person name="Castelle C.J."/>
            <person name="Probst A.J."/>
            <person name="Thomas B.C."/>
            <person name="Singh A."/>
            <person name="Wilkins M.J."/>
            <person name="Karaoz U."/>
            <person name="Brodie E.L."/>
            <person name="Williams K.H."/>
            <person name="Hubbard S.S."/>
            <person name="Banfield J.F."/>
        </authorList>
    </citation>
    <scope>NUCLEOTIDE SEQUENCE [LARGE SCALE GENOMIC DNA]</scope>
</reference>
<dbReference type="Proteomes" id="UP000179113">
    <property type="component" value="Unassembled WGS sequence"/>
</dbReference>
<evidence type="ECO:0000256" key="2">
    <source>
        <dbReference type="ARBA" id="ARBA00022723"/>
    </source>
</evidence>
<dbReference type="SUPFAM" id="SSF52540">
    <property type="entry name" value="P-loop containing nucleoside triphosphate hydrolases"/>
    <property type="match status" value="1"/>
</dbReference>
<dbReference type="CDD" id="cd04867">
    <property type="entry name" value="TGS_YchF_OLA1"/>
    <property type="match status" value="1"/>
</dbReference>
<proteinExistence type="predicted"/>
<dbReference type="PIRSF" id="PIRSF006641">
    <property type="entry name" value="CHP00092"/>
    <property type="match status" value="1"/>
</dbReference>
<dbReference type="Gene3D" id="1.10.150.300">
    <property type="entry name" value="TGS-like domain"/>
    <property type="match status" value="1"/>
</dbReference>
<dbReference type="PANTHER" id="PTHR23305">
    <property type="entry name" value="OBG GTPASE FAMILY"/>
    <property type="match status" value="1"/>
</dbReference>
<dbReference type="PROSITE" id="PS51880">
    <property type="entry name" value="TGS"/>
    <property type="match status" value="1"/>
</dbReference>
<keyword evidence="5" id="KW-0460">Magnesium</keyword>
<evidence type="ECO:0000259" key="6">
    <source>
        <dbReference type="PROSITE" id="PS51710"/>
    </source>
</evidence>
<dbReference type="Pfam" id="PF06071">
    <property type="entry name" value="YchF-GTPase_C"/>
    <property type="match status" value="1"/>
</dbReference>
<dbReference type="GO" id="GO:0005525">
    <property type="term" value="F:GTP binding"/>
    <property type="evidence" value="ECO:0007669"/>
    <property type="project" value="InterPro"/>
</dbReference>
<evidence type="ECO:0000256" key="3">
    <source>
        <dbReference type="ARBA" id="ARBA00022741"/>
    </source>
</evidence>
<dbReference type="SUPFAM" id="SSF81271">
    <property type="entry name" value="TGS-like"/>
    <property type="match status" value="1"/>
</dbReference>
<evidence type="ECO:0000256" key="5">
    <source>
        <dbReference type="ARBA" id="ARBA00022842"/>
    </source>
</evidence>
<dbReference type="InterPro" id="IPR031167">
    <property type="entry name" value="G_OBG"/>
</dbReference>
<dbReference type="Gene3D" id="3.40.50.300">
    <property type="entry name" value="P-loop containing nucleotide triphosphate hydrolases"/>
    <property type="match status" value="1"/>
</dbReference>
<dbReference type="PANTHER" id="PTHR23305:SF18">
    <property type="entry name" value="OBG-TYPE G DOMAIN-CONTAINING PROTEIN"/>
    <property type="match status" value="1"/>
</dbReference>
<dbReference type="NCBIfam" id="TIGR00092">
    <property type="entry name" value="redox-regulated ATPase YchF"/>
    <property type="match status" value="1"/>
</dbReference>
<dbReference type="GO" id="GO:0005737">
    <property type="term" value="C:cytoplasm"/>
    <property type="evidence" value="ECO:0007669"/>
    <property type="project" value="TreeGrafter"/>
</dbReference>
<dbReference type="PRINTS" id="PR00326">
    <property type="entry name" value="GTP1OBG"/>
</dbReference>
<feature type="non-terminal residue" evidence="8">
    <location>
        <position position="1"/>
    </location>
</feature>
<feature type="domain" description="OBG-type G" evidence="6">
    <location>
        <begin position="1"/>
        <end position="238"/>
    </location>
</feature>
<organism evidence="8 9">
    <name type="scientific">candidate division WWE3 bacterium RIFOXYC1_FULL_39_7</name>
    <dbReference type="NCBI Taxonomy" id="1802643"/>
    <lineage>
        <taxon>Bacteria</taxon>
        <taxon>Katanobacteria</taxon>
    </lineage>
</organism>
<evidence type="ECO:0000259" key="7">
    <source>
        <dbReference type="PROSITE" id="PS51880"/>
    </source>
</evidence>
<evidence type="ECO:0000313" key="8">
    <source>
        <dbReference type="EMBL" id="OGC70701.1"/>
    </source>
</evidence>
<evidence type="ECO:0000256" key="4">
    <source>
        <dbReference type="ARBA" id="ARBA00022840"/>
    </source>
</evidence>
<dbReference type="EMBL" id="MEWA01000001">
    <property type="protein sequence ID" value="OGC70701.1"/>
    <property type="molecule type" value="Genomic_DNA"/>
</dbReference>
<comment type="caution">
    <text evidence="8">The sequence shown here is derived from an EMBL/GenBank/DDBJ whole genome shotgun (WGS) entry which is preliminary data.</text>
</comment>
<dbReference type="FunFam" id="3.10.20.30:FF:000001">
    <property type="entry name" value="Ribosome-binding ATPase YchF"/>
    <property type="match status" value="1"/>
</dbReference>
<dbReference type="InterPro" id="IPR027417">
    <property type="entry name" value="P-loop_NTPase"/>
</dbReference>
<dbReference type="InterPro" id="IPR012676">
    <property type="entry name" value="TGS-like"/>
</dbReference>
<dbReference type="InterPro" id="IPR023192">
    <property type="entry name" value="TGS-like_dom_sf"/>
</dbReference>
<name>A0A1F4WMV0_UNCKA</name>
<comment type="cofactor">
    <cofactor evidence="1">
        <name>Mg(2+)</name>
        <dbReference type="ChEBI" id="CHEBI:18420"/>
    </cofactor>
</comment>
<accession>A0A1F4WMV0</accession>
<keyword evidence="2" id="KW-0479">Metal-binding</keyword>
<dbReference type="Gene3D" id="3.10.20.30">
    <property type="match status" value="1"/>
</dbReference>
<dbReference type="InterPro" id="IPR006073">
    <property type="entry name" value="GTP-bd"/>
</dbReference>
<evidence type="ECO:0000256" key="1">
    <source>
        <dbReference type="ARBA" id="ARBA00001946"/>
    </source>
</evidence>
<dbReference type="InterPro" id="IPR013029">
    <property type="entry name" value="YchF_C"/>
</dbReference>
<dbReference type="PROSITE" id="PS51710">
    <property type="entry name" value="G_OBG"/>
    <property type="match status" value="1"/>
</dbReference>
<dbReference type="InterPro" id="IPR004095">
    <property type="entry name" value="TGS"/>
</dbReference>
<dbReference type="GO" id="GO:0005524">
    <property type="term" value="F:ATP binding"/>
    <property type="evidence" value="ECO:0007669"/>
    <property type="project" value="UniProtKB-KW"/>
</dbReference>
<dbReference type="InterPro" id="IPR012675">
    <property type="entry name" value="Beta-grasp_dom_sf"/>
</dbReference>